<name>A0A0D2HF85_9EURO</name>
<dbReference type="Proteomes" id="UP000053617">
    <property type="component" value="Unassembled WGS sequence"/>
</dbReference>
<dbReference type="HOGENOM" id="CLU_321612_0_0_1"/>
<keyword evidence="3" id="KW-1185">Reference proteome</keyword>
<sequence length="1054" mass="119924">MSTFSEPNTGLPGSGSQAVQAKPVTTEEEPKDISMFELLHWLEKTFPKEFEEKLKYMTSDEIHQWLEENHPEEFKKMLPSRVKKGTTNAAFHVRSPSQTSAVLRALQKDWNSVYFPHSLVALQDLIRRYQLLDVSKYYSKTLVFVQSSGMGKSRLADAFGQRCPMINFILRESGTSGFPPPDEAILLFLRDPPPTNIPEPINRQERSSDFLKRRAVVAWNHTLATALLQASFETFHIWVESQPFTMMTLEELAGSRHAEMATLEPATDAQDAKSQRSKMRIEFCDSVAKRARVITQELISSPNWMEKFDDDRPSKVHHRLENVDSEPDSHPLNGLLNAVQNLMKILQQCRGTNNTGPLLVIVFDEASSLMRMRPSDKPNIGLYVALNRVISCLKKFRAWSFFLSTESLIGYLVPPRNIIRTGDYLLDTSARISFTETNTELMRFSPFVSLQLDVEDRRKMQNPKLRKKELRKSLKEFAKLDHMAQFGRPLWYAYAKESQGMIELAKLKLIGGQQQGYYSSDDPNHVFAALSFRLSLDVCLQNPVTISLTRTAVNSFMRVVISMDHETGVMDTMTPSEPVLARAAMEHLCSNVNWPGSIQTLCKELLEKGLIEKGRKGELYARLMLILAHDWVRWARQGHTPKFAPTFTVSDFLLALYAKDHHNLIEKMPKRILEARMNFTHFLPTDSALTPEVIPGLCRDLLRRSAAMQLSWCQETYDLLIPVYYGTEDEEFDPSNCGVIAVQVKNKKDATTVREIFREDFINVDQKSNWDQSKAESSKRERKDSGNDEKDSEREGKDSKHDKQGSKREPTKFIFNQIKNPILCLLFDLGVVRSSRAYTPLVQVMRSESGQQPDLWAIHSRGHDRTIFGCLEHMKTTDSSERFFASVQTNETLADRLSRRNRMFSQLEEDYRYEGFEHEGGTSSGGSEASVQEQSVDEAGKESGVVDIETQEGEASGTRSKGKEVERLSFRYEGFEQEGGASVRGSEASVQEECVDETGKEGGVVDTEVQEGEASNIGSKGKEVDRPKDNRFSKRARNFAKNHLPFRRRSEEKG</sequence>
<proteinExistence type="predicted"/>
<feature type="region of interest" description="Disordered" evidence="1">
    <location>
        <begin position="976"/>
        <end position="1030"/>
    </location>
</feature>
<dbReference type="VEuPathDB" id="FungiDB:Z518_00437"/>
<reference evidence="2 3" key="1">
    <citation type="submission" date="2015-01" db="EMBL/GenBank/DDBJ databases">
        <title>The Genome Sequence of Rhinocladiella mackenzie CBS 650.93.</title>
        <authorList>
            <consortium name="The Broad Institute Genomics Platform"/>
            <person name="Cuomo C."/>
            <person name="de Hoog S."/>
            <person name="Gorbushina A."/>
            <person name="Stielow B."/>
            <person name="Teixiera M."/>
            <person name="Abouelleil A."/>
            <person name="Chapman S.B."/>
            <person name="Priest M."/>
            <person name="Young S.K."/>
            <person name="Wortman J."/>
            <person name="Nusbaum C."/>
            <person name="Birren B."/>
        </authorList>
    </citation>
    <scope>NUCLEOTIDE SEQUENCE [LARGE SCALE GENOMIC DNA]</scope>
    <source>
        <strain evidence="2 3">CBS 650.93</strain>
    </source>
</reference>
<accession>A0A0D2HF85</accession>
<dbReference type="AlphaFoldDB" id="A0A0D2HF85"/>
<gene>
    <name evidence="2" type="ORF">Z518_00437</name>
</gene>
<evidence type="ECO:0000313" key="3">
    <source>
        <dbReference type="Proteomes" id="UP000053617"/>
    </source>
</evidence>
<evidence type="ECO:0000313" key="2">
    <source>
        <dbReference type="EMBL" id="KIX09358.1"/>
    </source>
</evidence>
<organism evidence="2 3">
    <name type="scientific">Rhinocladiella mackenziei CBS 650.93</name>
    <dbReference type="NCBI Taxonomy" id="1442369"/>
    <lineage>
        <taxon>Eukaryota</taxon>
        <taxon>Fungi</taxon>
        <taxon>Dikarya</taxon>
        <taxon>Ascomycota</taxon>
        <taxon>Pezizomycotina</taxon>
        <taxon>Eurotiomycetes</taxon>
        <taxon>Chaetothyriomycetidae</taxon>
        <taxon>Chaetothyriales</taxon>
        <taxon>Herpotrichiellaceae</taxon>
        <taxon>Rhinocladiella</taxon>
    </lineage>
</organism>
<dbReference type="STRING" id="1442369.A0A0D2HF85"/>
<dbReference type="EMBL" id="KN847475">
    <property type="protein sequence ID" value="KIX09358.1"/>
    <property type="molecule type" value="Genomic_DNA"/>
</dbReference>
<feature type="region of interest" description="Disordered" evidence="1">
    <location>
        <begin position="768"/>
        <end position="809"/>
    </location>
</feature>
<dbReference type="PANTHER" id="PTHR33266">
    <property type="entry name" value="CHROMOSOME 15, WHOLE GENOME SHOTGUN SEQUENCE"/>
    <property type="match status" value="1"/>
</dbReference>
<feature type="compositionally biased region" description="Basic and acidic residues" evidence="1">
    <location>
        <begin position="773"/>
        <end position="809"/>
    </location>
</feature>
<protein>
    <submittedName>
        <fullName evidence="2">Rhinocladiella mackenziei CBS 650.93 unplaced genomic scaffold supercont1.1, whole genome shotgun sequence</fullName>
    </submittedName>
</protein>
<dbReference type="OrthoDB" id="5344887at2759"/>
<feature type="region of interest" description="Disordered" evidence="1">
    <location>
        <begin position="1"/>
        <end position="28"/>
    </location>
</feature>
<dbReference type="GeneID" id="25288508"/>
<feature type="region of interest" description="Disordered" evidence="1">
    <location>
        <begin position="916"/>
        <end position="963"/>
    </location>
</feature>
<evidence type="ECO:0000256" key="1">
    <source>
        <dbReference type="SAM" id="MobiDB-lite"/>
    </source>
</evidence>
<dbReference type="RefSeq" id="XP_013276494.1">
    <property type="nucleotide sequence ID" value="XM_013421040.1"/>
</dbReference>
<dbReference type="PANTHER" id="PTHR33266:SF1">
    <property type="entry name" value="F-BOX DOMAIN-CONTAINING PROTEIN"/>
    <property type="match status" value="1"/>
</dbReference>
<feature type="compositionally biased region" description="Basic and acidic residues" evidence="1">
    <location>
        <begin position="1020"/>
        <end position="1030"/>
    </location>
</feature>